<protein>
    <recommendedName>
        <fullName evidence="5">DUF3558 domain-containing protein</fullName>
    </recommendedName>
</protein>
<dbReference type="Proteomes" id="UP001500979">
    <property type="component" value="Unassembled WGS sequence"/>
</dbReference>
<evidence type="ECO:0000313" key="4">
    <source>
        <dbReference type="Proteomes" id="UP001500979"/>
    </source>
</evidence>
<dbReference type="EMBL" id="BAAAUX010000016">
    <property type="protein sequence ID" value="GAA2802843.1"/>
    <property type="molecule type" value="Genomic_DNA"/>
</dbReference>
<sequence>MKRKALVVGSVLVSTVLAGCGGGSGEQTPPAGQTPPATTQASARTGPAKAVEIADKCSIVTESQWKAIGADQQPAEETSNGKAGCTYQMGQAGTKGWGAFVAVTGEHPYAEEIGQKSQEPVKTGDLAGYPMSAFKNSDDGCIVYADVADNGYLTANITKLSPEDPGVDLCQVAEQLTEAAVQNLPNA</sequence>
<gene>
    <name evidence="3" type="ORF">GCM10010470_42450</name>
</gene>
<feature type="signal peptide" evidence="2">
    <location>
        <begin position="1"/>
        <end position="18"/>
    </location>
</feature>
<reference evidence="3 4" key="1">
    <citation type="journal article" date="2019" name="Int. J. Syst. Evol. Microbiol.">
        <title>The Global Catalogue of Microorganisms (GCM) 10K type strain sequencing project: providing services to taxonomists for standard genome sequencing and annotation.</title>
        <authorList>
            <consortium name="The Broad Institute Genomics Platform"/>
            <consortium name="The Broad Institute Genome Sequencing Center for Infectious Disease"/>
            <person name="Wu L."/>
            <person name="Ma J."/>
        </authorList>
    </citation>
    <scope>NUCLEOTIDE SEQUENCE [LARGE SCALE GENOMIC DNA]</scope>
    <source>
        <strain evidence="3 4">JCM 9383</strain>
    </source>
</reference>
<dbReference type="InterPro" id="IPR024520">
    <property type="entry name" value="DUF3558"/>
</dbReference>
<dbReference type="Pfam" id="PF12079">
    <property type="entry name" value="DUF3558"/>
    <property type="match status" value="1"/>
</dbReference>
<organism evidence="3 4">
    <name type="scientific">Saccharopolyspora taberi</name>
    <dbReference type="NCBI Taxonomy" id="60895"/>
    <lineage>
        <taxon>Bacteria</taxon>
        <taxon>Bacillati</taxon>
        <taxon>Actinomycetota</taxon>
        <taxon>Actinomycetes</taxon>
        <taxon>Pseudonocardiales</taxon>
        <taxon>Pseudonocardiaceae</taxon>
        <taxon>Saccharopolyspora</taxon>
    </lineage>
</organism>
<comment type="caution">
    <text evidence="3">The sequence shown here is derived from an EMBL/GenBank/DDBJ whole genome shotgun (WGS) entry which is preliminary data.</text>
</comment>
<feature type="compositionally biased region" description="Low complexity" evidence="1">
    <location>
        <begin position="27"/>
        <end position="43"/>
    </location>
</feature>
<evidence type="ECO:0000256" key="1">
    <source>
        <dbReference type="SAM" id="MobiDB-lite"/>
    </source>
</evidence>
<dbReference type="PROSITE" id="PS51257">
    <property type="entry name" value="PROKAR_LIPOPROTEIN"/>
    <property type="match status" value="1"/>
</dbReference>
<evidence type="ECO:0008006" key="5">
    <source>
        <dbReference type="Google" id="ProtNLM"/>
    </source>
</evidence>
<feature type="region of interest" description="Disordered" evidence="1">
    <location>
        <begin position="23"/>
        <end position="47"/>
    </location>
</feature>
<feature type="chain" id="PRO_5045116322" description="DUF3558 domain-containing protein" evidence="2">
    <location>
        <begin position="19"/>
        <end position="187"/>
    </location>
</feature>
<accession>A0ABN3VGF1</accession>
<keyword evidence="2" id="KW-0732">Signal</keyword>
<keyword evidence="4" id="KW-1185">Reference proteome</keyword>
<evidence type="ECO:0000256" key="2">
    <source>
        <dbReference type="SAM" id="SignalP"/>
    </source>
</evidence>
<evidence type="ECO:0000313" key="3">
    <source>
        <dbReference type="EMBL" id="GAA2802843.1"/>
    </source>
</evidence>
<proteinExistence type="predicted"/>
<name>A0ABN3VGF1_9PSEU</name>